<organism evidence="1">
    <name type="scientific">Campylobacter jejuni</name>
    <dbReference type="NCBI Taxonomy" id="197"/>
    <lineage>
        <taxon>Bacteria</taxon>
        <taxon>Pseudomonadati</taxon>
        <taxon>Campylobacterota</taxon>
        <taxon>Epsilonproteobacteria</taxon>
        <taxon>Campylobacterales</taxon>
        <taxon>Campylobacteraceae</taxon>
        <taxon>Campylobacter</taxon>
    </lineage>
</organism>
<keyword evidence="1" id="KW-0378">Hydrolase</keyword>
<dbReference type="EMBL" id="AACHWQ010000003">
    <property type="protein sequence ID" value="EAK6271445.1"/>
    <property type="molecule type" value="Genomic_DNA"/>
</dbReference>
<keyword evidence="1" id="KW-0347">Helicase</keyword>
<gene>
    <name evidence="1" type="ORF">CHQ01_04830</name>
    <name evidence="2" type="ORF">CHQ01_09420</name>
</gene>
<dbReference type="EMBL" id="AACHWQ010000035">
    <property type="protein sequence ID" value="EAK6272299.1"/>
    <property type="molecule type" value="Genomic_DNA"/>
</dbReference>
<protein>
    <submittedName>
        <fullName evidence="1">Helicase</fullName>
    </submittedName>
</protein>
<keyword evidence="1" id="KW-0067">ATP-binding</keyword>
<sequence length="39" mass="4265">MVADHPLLSSAGTDNVGRILRTFKIKKNVEVTDNGKIII</sequence>
<keyword evidence="1" id="KW-0547">Nucleotide-binding</keyword>
<comment type="caution">
    <text evidence="1">The sequence shown here is derived from an EMBL/GenBank/DDBJ whole genome shotgun (WGS) entry which is preliminary data.</text>
</comment>
<proteinExistence type="predicted"/>
<accession>A0A5T0ZS11</accession>
<reference evidence="1" key="1">
    <citation type="submission" date="2018-05" db="EMBL/GenBank/DDBJ databases">
        <authorList>
            <consortium name="PulseNet: The National Subtyping Network for Foodborne Disease Surveillance"/>
            <person name="Tarr C.L."/>
            <person name="Trees E."/>
            <person name="Katz L.S."/>
            <person name="Carleton-Romer H.A."/>
            <person name="Stroika S."/>
            <person name="Kucerova Z."/>
            <person name="Roache K.F."/>
            <person name="Sabol A.L."/>
            <person name="Besser J."/>
            <person name="Gerner-Smidt P."/>
        </authorList>
    </citation>
    <scope>NUCLEOTIDE SEQUENCE</scope>
    <source>
        <strain evidence="1">PNUSAC002348</strain>
    </source>
</reference>
<evidence type="ECO:0000313" key="1">
    <source>
        <dbReference type="EMBL" id="EAK6271445.1"/>
    </source>
</evidence>
<name>A0A5T0ZS11_CAMJU</name>
<evidence type="ECO:0000313" key="2">
    <source>
        <dbReference type="EMBL" id="EAK6272299.1"/>
    </source>
</evidence>
<dbReference type="AlphaFoldDB" id="A0A5T0ZS11"/>
<dbReference type="GO" id="GO:0004386">
    <property type="term" value="F:helicase activity"/>
    <property type="evidence" value="ECO:0007669"/>
    <property type="project" value="UniProtKB-KW"/>
</dbReference>